<name>A0A9W6BRU5_9CHLO</name>
<evidence type="ECO:0000256" key="2">
    <source>
        <dbReference type="SAM" id="MobiDB-lite"/>
    </source>
</evidence>
<organism evidence="3 4">
    <name type="scientific">Pleodorina starrii</name>
    <dbReference type="NCBI Taxonomy" id="330485"/>
    <lineage>
        <taxon>Eukaryota</taxon>
        <taxon>Viridiplantae</taxon>
        <taxon>Chlorophyta</taxon>
        <taxon>core chlorophytes</taxon>
        <taxon>Chlorophyceae</taxon>
        <taxon>CS clade</taxon>
        <taxon>Chlamydomonadales</taxon>
        <taxon>Volvocaceae</taxon>
        <taxon>Pleodorina</taxon>
    </lineage>
</organism>
<protein>
    <submittedName>
        <fullName evidence="3">Uncharacterized protein</fullName>
    </submittedName>
</protein>
<comment type="caution">
    <text evidence="3">The sequence shown here is derived from an EMBL/GenBank/DDBJ whole genome shotgun (WGS) entry which is preliminary data.</text>
</comment>
<keyword evidence="1" id="KW-0175">Coiled coil</keyword>
<evidence type="ECO:0000313" key="3">
    <source>
        <dbReference type="EMBL" id="GLC57311.1"/>
    </source>
</evidence>
<dbReference type="Proteomes" id="UP001165080">
    <property type="component" value="Unassembled WGS sequence"/>
</dbReference>
<proteinExistence type="predicted"/>
<evidence type="ECO:0000256" key="1">
    <source>
        <dbReference type="SAM" id="Coils"/>
    </source>
</evidence>
<feature type="compositionally biased region" description="Low complexity" evidence="2">
    <location>
        <begin position="682"/>
        <end position="696"/>
    </location>
</feature>
<keyword evidence="4" id="KW-1185">Reference proteome</keyword>
<accession>A0A9W6BRU5</accession>
<gene>
    <name evidence="3" type="primary">PLEST007960</name>
    <name evidence="3" type="ORF">PLESTB_001210400</name>
</gene>
<dbReference type="AlphaFoldDB" id="A0A9W6BRU5"/>
<evidence type="ECO:0000313" key="4">
    <source>
        <dbReference type="Proteomes" id="UP001165080"/>
    </source>
</evidence>
<feature type="region of interest" description="Disordered" evidence="2">
    <location>
        <begin position="638"/>
        <end position="707"/>
    </location>
</feature>
<dbReference type="EMBL" id="BRXU01000018">
    <property type="protein sequence ID" value="GLC57311.1"/>
    <property type="molecule type" value="Genomic_DNA"/>
</dbReference>
<reference evidence="3 4" key="1">
    <citation type="journal article" date="2023" name="Commun. Biol.">
        <title>Reorganization of the ancestral sex-determining regions during the evolution of trioecy in Pleodorina starrii.</title>
        <authorList>
            <person name="Takahashi K."/>
            <person name="Suzuki S."/>
            <person name="Kawai-Toyooka H."/>
            <person name="Yamamoto K."/>
            <person name="Hamaji T."/>
            <person name="Ootsuki R."/>
            <person name="Yamaguchi H."/>
            <person name="Kawachi M."/>
            <person name="Higashiyama T."/>
            <person name="Nozaki H."/>
        </authorList>
    </citation>
    <scope>NUCLEOTIDE SEQUENCE [LARGE SCALE GENOMIC DNA]</scope>
    <source>
        <strain evidence="3 4">NIES-4479</strain>
    </source>
</reference>
<feature type="coiled-coil region" evidence="1">
    <location>
        <begin position="247"/>
        <end position="277"/>
    </location>
</feature>
<sequence>MAHGSRLSLLPQIDAHIQKKLFKASTLYGASRARMRGIVPLQPLALRLLTAACYSSVLAGRSEMLMRENRLLRSQLEEHLVTSRTSRLAGASSFGRVAAPESKLKQARMMLGPHMESVAQLREAAEALDAAERSFKLPSVRHAEVQADDGSVKTIQTLEKQLGVLAGQKLQLMQQVAALTEQGRVVEMKLEGALDQVAEMRRQKTEMLAHQENLSKDLREHLLTEAKRADTAEVALAEAKLVVAAAREAEAGAIKEMERALAEAQATQAALQEKAQQVDTLRGLYLELREALERLAGDVTSGQQEAARRLLDATREHFLDQRALLEDVKSTTLDTHRAAQHSTGKVVELAAEQRVLVTEVVRSGQAAVATLGAYERQLGITQQLLQQSEVDRVQLARQAIAASALNRIESKRHEKTVSLLLHEVPQSVAQRIAPGLQALAEGTQALAEELEATNNTLAEAGVAVGGGRRAQDMLHEPMVPDTVDDATTQLLANSRNLRAQLINLAPDGPAPAQPSTDDDGTFGGRWAAARAGEQELQLPGGAFPGAFWGGDGGWAPAGELMAATPFPAPQVEPQSAFVGPPGVWEHAGYVPGAGEVAWMPPDPAQAYAAPMHPGAGYALPVPLGPPARLDLVLQLEPEEPSQRTQPVPGVAPWAPLPPPQPQPQFQFQPPTDWQVANGANWASAGQQADASASGQQPVSGAYSSDPDAASVWVPAAHEVGAAVQPGTGYAPAGGAGGGPAEQQADMATHRWAEPSLRAQTEGDRVAVAAADAQAGGAKLEGSVAGEAPPAHVWVPSPALLEAFKDVQL</sequence>